<dbReference type="SUPFAM" id="SSF52058">
    <property type="entry name" value="L domain-like"/>
    <property type="match status" value="1"/>
</dbReference>
<accession>A0A9J5XGG1</accession>
<dbReference type="GO" id="GO:0005524">
    <property type="term" value="F:ATP binding"/>
    <property type="evidence" value="ECO:0007669"/>
    <property type="project" value="UniProtKB-KW"/>
</dbReference>
<feature type="domain" description="Disease resistance protein Roq1-like winged-helix" evidence="2">
    <location>
        <begin position="3"/>
        <end position="68"/>
    </location>
</feature>
<dbReference type="EMBL" id="JACXVP010000009">
    <property type="protein sequence ID" value="KAG5587443.1"/>
    <property type="molecule type" value="Genomic_DNA"/>
</dbReference>
<evidence type="ECO:0000256" key="1">
    <source>
        <dbReference type="ARBA" id="ARBA00022737"/>
    </source>
</evidence>
<dbReference type="Pfam" id="PF23282">
    <property type="entry name" value="WHD_ROQ1"/>
    <property type="match status" value="1"/>
</dbReference>
<keyword evidence="4" id="KW-1185">Reference proteome</keyword>
<name>A0A9J5XGG1_SOLCO</name>
<sequence>MDLIVIIVCAFHGFFEDEVTKILNVCGFYSESAITTLLQRNLLQRNWHYLVMHDLVQDMGREIVRMESPRDYGKWSRLFKPQEVRDVLQGNKVRFQKCGSIGGRRTNIKGCELEHQSISEDDKSKELRWLSWKECPLKCILSNFLAKKHNCSNLKEIQPSIGKLHRLTGLSLYCCKKITDLPSSTCQLKSLEYLDISYCSSLQTLPADIGDMQSLRHPHESVEMLRSPNLEAKRRSFRRTFHRIESLQIFISILSLSYCGLYKVDIPRDIGSLYNLTVQDLSGNNFFSDLFALDNLTSIQKIDIINCTFLQIPFDKGFFSAPALSNPSRKYPQYEEWFSGLFVTLKFCPILDTSLFVVSNNKVLVFEWTRYMKIFKLHGEVSCAYYISNSNDRPFNGLKIKGREKITVEEGPDKGRVKKIGIHLLYLDKHGNVTSLPAK</sequence>
<dbReference type="PANTHER" id="PTHR11017">
    <property type="entry name" value="LEUCINE-RICH REPEAT-CONTAINING PROTEIN"/>
    <property type="match status" value="1"/>
</dbReference>
<evidence type="ECO:0000313" key="4">
    <source>
        <dbReference type="Proteomes" id="UP000824120"/>
    </source>
</evidence>
<dbReference type="InterPro" id="IPR032675">
    <property type="entry name" value="LRR_dom_sf"/>
</dbReference>
<dbReference type="PANTHER" id="PTHR11017:SF479">
    <property type="entry name" value="DISEASE RESISTANCE PROTEIN (TIR-NBS-LRR CLASS) FAMILY"/>
    <property type="match status" value="1"/>
</dbReference>
<evidence type="ECO:0000313" key="3">
    <source>
        <dbReference type="EMBL" id="KAG5587443.1"/>
    </source>
</evidence>
<dbReference type="GO" id="GO:0006952">
    <property type="term" value="P:defense response"/>
    <property type="evidence" value="ECO:0007669"/>
    <property type="project" value="InterPro"/>
</dbReference>
<evidence type="ECO:0000259" key="2">
    <source>
        <dbReference type="Pfam" id="PF23282"/>
    </source>
</evidence>
<dbReference type="Proteomes" id="UP000824120">
    <property type="component" value="Chromosome 9"/>
</dbReference>
<dbReference type="InterPro" id="IPR058192">
    <property type="entry name" value="WHD_ROQ1-like"/>
</dbReference>
<dbReference type="Gene3D" id="3.80.10.10">
    <property type="entry name" value="Ribonuclease Inhibitor"/>
    <property type="match status" value="2"/>
</dbReference>
<keyword evidence="1" id="KW-0677">Repeat</keyword>
<comment type="caution">
    <text evidence="3">The sequence shown here is derived from an EMBL/GenBank/DDBJ whole genome shotgun (WGS) entry which is preliminary data.</text>
</comment>
<reference evidence="3 4" key="1">
    <citation type="submission" date="2020-09" db="EMBL/GenBank/DDBJ databases">
        <title>De no assembly of potato wild relative species, Solanum commersonii.</title>
        <authorList>
            <person name="Cho K."/>
        </authorList>
    </citation>
    <scope>NUCLEOTIDE SEQUENCE [LARGE SCALE GENOMIC DNA]</scope>
    <source>
        <strain evidence="3">LZ3.2</strain>
        <tissue evidence="3">Leaf</tissue>
    </source>
</reference>
<proteinExistence type="predicted"/>
<dbReference type="OrthoDB" id="1752253at2759"/>
<dbReference type="AlphaFoldDB" id="A0A9J5XGG1"/>
<dbReference type="InterPro" id="IPR044974">
    <property type="entry name" value="Disease_R_plants"/>
</dbReference>
<organism evidence="3 4">
    <name type="scientific">Solanum commersonii</name>
    <name type="common">Commerson's wild potato</name>
    <name type="synonym">Commerson's nightshade</name>
    <dbReference type="NCBI Taxonomy" id="4109"/>
    <lineage>
        <taxon>Eukaryota</taxon>
        <taxon>Viridiplantae</taxon>
        <taxon>Streptophyta</taxon>
        <taxon>Embryophyta</taxon>
        <taxon>Tracheophyta</taxon>
        <taxon>Spermatophyta</taxon>
        <taxon>Magnoliopsida</taxon>
        <taxon>eudicotyledons</taxon>
        <taxon>Gunneridae</taxon>
        <taxon>Pentapetalae</taxon>
        <taxon>asterids</taxon>
        <taxon>lamiids</taxon>
        <taxon>Solanales</taxon>
        <taxon>Solanaceae</taxon>
        <taxon>Solanoideae</taxon>
        <taxon>Solaneae</taxon>
        <taxon>Solanum</taxon>
    </lineage>
</organism>
<protein>
    <recommendedName>
        <fullName evidence="2">Disease resistance protein Roq1-like winged-helix domain-containing protein</fullName>
    </recommendedName>
</protein>
<gene>
    <name evidence="3" type="ORF">H5410_047877</name>
</gene>